<keyword evidence="2" id="KW-1003">Cell membrane</keyword>
<evidence type="ECO:0000256" key="1">
    <source>
        <dbReference type="ARBA" id="ARBA00004236"/>
    </source>
</evidence>
<protein>
    <recommendedName>
        <fullName evidence="8">Flagellar protein</fullName>
    </recommendedName>
</protein>
<dbReference type="InterPro" id="IPR022781">
    <property type="entry name" value="Flagellar_biosynth_FliO"/>
</dbReference>
<comment type="subcellular location">
    <subcellularLocation>
        <location evidence="1">Cell membrane</location>
    </subcellularLocation>
</comment>
<feature type="transmembrane region" description="Helical" evidence="6">
    <location>
        <begin position="53"/>
        <end position="78"/>
    </location>
</feature>
<gene>
    <name evidence="7" type="ORF">ENT17_09155</name>
</gene>
<sequence length="167" mass="17990">MMSSWINRIKQWYAAASRRQKMQAGLLALSLIACLALALGGGAAPQANAGEFSGLYFVGVAVKLGGVLLMIVGFGVLAMRWARNPRRLGRGGQMMVAESIRLSPKQALHLVQVGNQHFLIGATDQNIALISEVHLPNTAEEEQPIPIGQDFNRLLQGFLQVKTNGKG</sequence>
<evidence type="ECO:0008006" key="8">
    <source>
        <dbReference type="Google" id="ProtNLM"/>
    </source>
</evidence>
<accession>A0A7C4Q5A5</accession>
<comment type="caution">
    <text evidence="7">The sequence shown here is derived from an EMBL/GenBank/DDBJ whole genome shotgun (WGS) entry which is preliminary data.</text>
</comment>
<dbReference type="EMBL" id="DSXR01000092">
    <property type="protein sequence ID" value="HGS87772.1"/>
    <property type="molecule type" value="Genomic_DNA"/>
</dbReference>
<proteinExistence type="predicted"/>
<evidence type="ECO:0000256" key="3">
    <source>
        <dbReference type="ARBA" id="ARBA00022692"/>
    </source>
</evidence>
<reference evidence="7" key="1">
    <citation type="journal article" date="2020" name="mSystems">
        <title>Genome- and Community-Level Interaction Insights into Carbon Utilization and Element Cycling Functions of Hydrothermarchaeota in Hydrothermal Sediment.</title>
        <authorList>
            <person name="Zhou Z."/>
            <person name="Liu Y."/>
            <person name="Xu W."/>
            <person name="Pan J."/>
            <person name="Luo Z.H."/>
            <person name="Li M."/>
        </authorList>
    </citation>
    <scope>NUCLEOTIDE SEQUENCE [LARGE SCALE GENOMIC DNA]</scope>
    <source>
        <strain evidence="7">SpSt-556</strain>
    </source>
</reference>
<keyword evidence="4 6" id="KW-1133">Transmembrane helix</keyword>
<evidence type="ECO:0000256" key="6">
    <source>
        <dbReference type="SAM" id="Phobius"/>
    </source>
</evidence>
<organism evidence="7">
    <name type="scientific">Bellilinea caldifistulae</name>
    <dbReference type="NCBI Taxonomy" id="360411"/>
    <lineage>
        <taxon>Bacteria</taxon>
        <taxon>Bacillati</taxon>
        <taxon>Chloroflexota</taxon>
        <taxon>Anaerolineae</taxon>
        <taxon>Anaerolineales</taxon>
        <taxon>Anaerolineaceae</taxon>
        <taxon>Bellilinea</taxon>
    </lineage>
</organism>
<name>A0A7C4Q5A5_9CHLR</name>
<evidence type="ECO:0000256" key="5">
    <source>
        <dbReference type="ARBA" id="ARBA00023136"/>
    </source>
</evidence>
<keyword evidence="5 6" id="KW-0472">Membrane</keyword>
<evidence type="ECO:0000256" key="4">
    <source>
        <dbReference type="ARBA" id="ARBA00022989"/>
    </source>
</evidence>
<evidence type="ECO:0000256" key="2">
    <source>
        <dbReference type="ARBA" id="ARBA00022475"/>
    </source>
</evidence>
<dbReference type="GO" id="GO:0016020">
    <property type="term" value="C:membrane"/>
    <property type="evidence" value="ECO:0007669"/>
    <property type="project" value="InterPro"/>
</dbReference>
<evidence type="ECO:0000313" key="7">
    <source>
        <dbReference type="EMBL" id="HGS87772.1"/>
    </source>
</evidence>
<keyword evidence="3 6" id="KW-0812">Transmembrane</keyword>
<dbReference type="Pfam" id="PF04347">
    <property type="entry name" value="FliO"/>
    <property type="match status" value="1"/>
</dbReference>
<dbReference type="AlphaFoldDB" id="A0A7C4Q5A5"/>
<dbReference type="GO" id="GO:0044781">
    <property type="term" value="P:bacterial-type flagellum organization"/>
    <property type="evidence" value="ECO:0007669"/>
    <property type="project" value="InterPro"/>
</dbReference>